<evidence type="ECO:0000313" key="1">
    <source>
        <dbReference type="EMBL" id="KAL0105201.1"/>
    </source>
</evidence>
<name>A0AAW2EN94_9HYME</name>
<sequence>MHHFIYYAKLNAGSACMPQRGERKEHIRRGKKFSELDGARNCVAGNGHVSRSDNRKNNCPVSRITEAFNTVTANGVMDVPSVQTSTGLPPNEYVVLGYNAQLNPTMLQRILVRLTICSTTYMTLSNSFSPPKLYSKGGKRILELRQSRLDKFNLGTMRKELRAYSLALSLSLSLVRSRVTRPPRAEVYLIFS</sequence>
<gene>
    <name evidence="1" type="ORF">PUN28_016686</name>
</gene>
<dbReference type="AlphaFoldDB" id="A0AAW2EN94"/>
<comment type="caution">
    <text evidence="1">The sequence shown here is derived from an EMBL/GenBank/DDBJ whole genome shotgun (WGS) entry which is preliminary data.</text>
</comment>
<dbReference type="Proteomes" id="UP001430953">
    <property type="component" value="Unassembled WGS sequence"/>
</dbReference>
<dbReference type="EMBL" id="JADYXP020000019">
    <property type="protein sequence ID" value="KAL0105201.1"/>
    <property type="molecule type" value="Genomic_DNA"/>
</dbReference>
<reference evidence="1 2" key="1">
    <citation type="submission" date="2023-03" db="EMBL/GenBank/DDBJ databases">
        <title>High recombination rates correlate with genetic variation in Cardiocondyla obscurior ants.</title>
        <authorList>
            <person name="Errbii M."/>
        </authorList>
    </citation>
    <scope>NUCLEOTIDE SEQUENCE [LARGE SCALE GENOMIC DNA]</scope>
    <source>
        <strain evidence="1">Alpha-2009</strain>
        <tissue evidence="1">Whole body</tissue>
    </source>
</reference>
<keyword evidence="2" id="KW-1185">Reference proteome</keyword>
<proteinExistence type="predicted"/>
<accession>A0AAW2EN94</accession>
<organism evidence="1 2">
    <name type="scientific">Cardiocondyla obscurior</name>
    <dbReference type="NCBI Taxonomy" id="286306"/>
    <lineage>
        <taxon>Eukaryota</taxon>
        <taxon>Metazoa</taxon>
        <taxon>Ecdysozoa</taxon>
        <taxon>Arthropoda</taxon>
        <taxon>Hexapoda</taxon>
        <taxon>Insecta</taxon>
        <taxon>Pterygota</taxon>
        <taxon>Neoptera</taxon>
        <taxon>Endopterygota</taxon>
        <taxon>Hymenoptera</taxon>
        <taxon>Apocrita</taxon>
        <taxon>Aculeata</taxon>
        <taxon>Formicoidea</taxon>
        <taxon>Formicidae</taxon>
        <taxon>Myrmicinae</taxon>
        <taxon>Cardiocondyla</taxon>
    </lineage>
</organism>
<evidence type="ECO:0000313" key="2">
    <source>
        <dbReference type="Proteomes" id="UP001430953"/>
    </source>
</evidence>
<protein>
    <submittedName>
        <fullName evidence="1">Uncharacterized protein</fullName>
    </submittedName>
</protein>